<reference evidence="2" key="1">
    <citation type="submission" date="2021-01" db="EMBL/GenBank/DDBJ databases">
        <title>Metabolic potential, ecology and presence of endohyphal bacteria is reflected in genomic diversity of Mucoromycotina.</title>
        <authorList>
            <person name="Muszewska A."/>
            <person name="Okrasinska A."/>
            <person name="Steczkiewicz K."/>
            <person name="Drgas O."/>
            <person name="Orlowska M."/>
            <person name="Perlinska-Lenart U."/>
            <person name="Aleksandrzak-Piekarczyk T."/>
            <person name="Szatraj K."/>
            <person name="Zielenkiewicz U."/>
            <person name="Pilsyk S."/>
            <person name="Malc E."/>
            <person name="Mieczkowski P."/>
            <person name="Kruszewska J.S."/>
            <person name="Biernat P."/>
            <person name="Pawlowska J."/>
        </authorList>
    </citation>
    <scope>NUCLEOTIDE SEQUENCE</scope>
    <source>
        <strain evidence="2">WA0000018081</strain>
    </source>
</reference>
<dbReference type="AlphaFoldDB" id="A0A8H7VYJ8"/>
<dbReference type="EMBL" id="JAEPRE010000080">
    <property type="protein sequence ID" value="KAG2233423.1"/>
    <property type="molecule type" value="Genomic_DNA"/>
</dbReference>
<accession>A0A8H7VYJ8</accession>
<protein>
    <submittedName>
        <fullName evidence="2">Uncharacterized protein</fullName>
    </submittedName>
</protein>
<dbReference type="Proteomes" id="UP000613177">
    <property type="component" value="Unassembled WGS sequence"/>
</dbReference>
<evidence type="ECO:0000313" key="3">
    <source>
        <dbReference type="Proteomes" id="UP000613177"/>
    </source>
</evidence>
<evidence type="ECO:0000313" key="2">
    <source>
        <dbReference type="EMBL" id="KAG2233423.1"/>
    </source>
</evidence>
<name>A0A8H7VYJ8_9FUNG</name>
<feature type="region of interest" description="Disordered" evidence="1">
    <location>
        <begin position="23"/>
        <end position="72"/>
    </location>
</feature>
<evidence type="ECO:0000256" key="1">
    <source>
        <dbReference type="SAM" id="MobiDB-lite"/>
    </source>
</evidence>
<keyword evidence="3" id="KW-1185">Reference proteome</keyword>
<proteinExistence type="predicted"/>
<feature type="compositionally biased region" description="Polar residues" evidence="1">
    <location>
        <begin position="56"/>
        <end position="69"/>
    </location>
</feature>
<comment type="caution">
    <text evidence="2">The sequence shown here is derived from an EMBL/GenBank/DDBJ whole genome shotgun (WGS) entry which is preliminary data.</text>
</comment>
<organism evidence="2 3">
    <name type="scientific">Thamnidium elegans</name>
    <dbReference type="NCBI Taxonomy" id="101142"/>
    <lineage>
        <taxon>Eukaryota</taxon>
        <taxon>Fungi</taxon>
        <taxon>Fungi incertae sedis</taxon>
        <taxon>Mucoromycota</taxon>
        <taxon>Mucoromycotina</taxon>
        <taxon>Mucoromycetes</taxon>
        <taxon>Mucorales</taxon>
        <taxon>Mucorineae</taxon>
        <taxon>Mucoraceae</taxon>
        <taxon>Thamnidium</taxon>
    </lineage>
</organism>
<sequence>MSAKSFTSVKIDTLAQIFMSARSNHGTLPGGNVAPEETMPAEQGSGSPTHLGGIGNSSVLDMSASTSGGSEVASIERNLAELSTEFQSYVQAFAAAR</sequence>
<gene>
    <name evidence="2" type="ORF">INT48_007453</name>
</gene>